<evidence type="ECO:0000256" key="4">
    <source>
        <dbReference type="ARBA" id="ARBA00022475"/>
    </source>
</evidence>
<evidence type="ECO:0000313" key="9">
    <source>
        <dbReference type="EMBL" id="AIA30597.1"/>
    </source>
</evidence>
<dbReference type="Proteomes" id="UP000027059">
    <property type="component" value="Chromosome"/>
</dbReference>
<dbReference type="NCBIfam" id="TIGR00914">
    <property type="entry name" value="2A0601"/>
    <property type="match status" value="1"/>
</dbReference>
<evidence type="ECO:0000256" key="8">
    <source>
        <dbReference type="SAM" id="Phobius"/>
    </source>
</evidence>
<feature type="transmembrane region" description="Helical" evidence="8">
    <location>
        <begin position="887"/>
        <end position="908"/>
    </location>
</feature>
<dbReference type="Gene3D" id="3.30.70.1430">
    <property type="entry name" value="Multidrug efflux transporter AcrB pore domain"/>
    <property type="match status" value="2"/>
</dbReference>
<keyword evidence="10" id="KW-1185">Reference proteome</keyword>
<gene>
    <name evidence="9" type="ORF">Y981_07100</name>
</gene>
<accession>A0A059XZE8</accession>
<feature type="transmembrane region" description="Helical" evidence="8">
    <location>
        <begin position="865"/>
        <end position="882"/>
    </location>
</feature>
<feature type="transmembrane region" description="Helical" evidence="8">
    <location>
        <begin position="470"/>
        <end position="492"/>
    </location>
</feature>
<dbReference type="SUPFAM" id="SSF82693">
    <property type="entry name" value="Multidrug efflux transporter AcrB pore domain, PN1, PN2, PC1 and PC2 subdomains"/>
    <property type="match status" value="3"/>
</dbReference>
<protein>
    <submittedName>
        <fullName evidence="9">Heavy metal resistance protein CzcA</fullName>
    </submittedName>
</protein>
<dbReference type="AlphaFoldDB" id="A0A059XZE8"/>
<dbReference type="Pfam" id="PF00873">
    <property type="entry name" value="ACR_tran"/>
    <property type="match status" value="1"/>
</dbReference>
<name>A0A059XZE8_9BACT</name>
<evidence type="ECO:0000256" key="7">
    <source>
        <dbReference type="ARBA" id="ARBA00023136"/>
    </source>
</evidence>
<dbReference type="PRINTS" id="PR00702">
    <property type="entry name" value="ACRIFLAVINRP"/>
</dbReference>
<comment type="similarity">
    <text evidence="2">Belongs to the resistance-nodulation-cell division (RND) (TC 2.A.6) family.</text>
</comment>
<comment type="subcellular location">
    <subcellularLocation>
        <location evidence="1">Cell membrane</location>
        <topology evidence="1">Multi-pass membrane protein</topology>
    </subcellularLocation>
</comment>
<dbReference type="Gene3D" id="3.30.2090.10">
    <property type="entry name" value="Multidrug efflux transporter AcrB TolC docking domain, DN and DC subdomains"/>
    <property type="match status" value="2"/>
</dbReference>
<dbReference type="InterPro" id="IPR027463">
    <property type="entry name" value="AcrB_DN_DC_subdom"/>
</dbReference>
<dbReference type="RefSeq" id="WP_014961167.1">
    <property type="nucleotide sequence ID" value="NZ_CP007243.1"/>
</dbReference>
<sequence length="1030" mass="113032">MKHGSFDKILDNRLLVILIVLLLSGAGILSLKSLAVDALPDVSPVSVTVLTEAPGIAPVEIEKQITNTIETEMNGLPGVVLIRSKTLFGLSSVTIVFRNNMDIYRARTLVMERLSESRTALPPGVSPILGAVSTPTGNIFRYTLEGPGVDLMKLRTYQDWIVKRALLTVRGVAGILSYGGYVKAYFVNVDPYRLLAFHLSLDQVAKALSVNNENVGGGYIDVGGESYIVRGIGRIRSRQDIESIVVATRQGVPVLIRDIGSVKVLPEVRRGNALEGDREVVKGTVVMLRGENALDVLSRLQAKVHEINSHLLPDHVRIHEYYSSAPLILKAVHTVIHALIEGSVLVILILIVFLGRIWAASVVAVTLPVSILVTFFLMQRLHMAADLMSMGGIVIGIGMMVDASIVMAENIERHQWEKGVPLGKDEIAGAAGEVVRPILFSIAIISSVFIPILFLPGIPGKMFSPMATAILLALGSSLILSLTFVPVMMSFFRNGKTGRMEKLGEDLFHFIQTTYVGLLKKLLPRGRTVIMIGVVFVGISLWVFFRTGTEFIPVMDEGSILVLADLWPSASMAETTQASRVINRILMSFPEVEMTQSRIGRAQSGTDTDVPSHTEIFVKLRPRNEWPPKVSKQELVRQMEKKLDDTLPSVSFDLSQPIQERIDEMVSGVKAMVAIKVFGDQMKILSSYSENLAGLLKNVRGVYSVTIQRITGQPYIDIRIDHGALAQYGLSVAAVNRIVSMGIGPDGITSQVIKGVRRYNLHIRFRRKDRISIGRIRSILITTPKGITVPLGQLAVIEKVIGPSRIFHENGSRLMMVQFNIRNRATSHVVAEIQSKIRKYLPTPTGVHLEYGGEFQNTRITLERLRVLLPLTLVLVFILLYGNFRSILYTILILLNIPFSLVGGVLALRSFGEYLSVPASIGFIALFGVAIQNGVLLLSFAQEAQRQGDSPEQAIVRAATRRVRPVMMTALVGSLGILPLLLSHGTGANVQRPLAAVVTGGIFSSTLMTLLVLPSVYLLVMRFRKNSRDF</sequence>
<dbReference type="SUPFAM" id="SSF82866">
    <property type="entry name" value="Multidrug efflux transporter AcrB transmembrane domain"/>
    <property type="match status" value="2"/>
</dbReference>
<reference evidence="9 10" key="2">
    <citation type="journal article" date="2015" name="Biomed. Res. Int.">
        <title>Effects of Arsenite Resistance on the Growth and Functional Gene Expression of Leptospirillum ferriphilum and Acidithiobacillus thiooxidans in Pure Culture and Coculture.</title>
        <authorList>
            <person name="Jiang H."/>
            <person name="Liang Y."/>
            <person name="Yin H."/>
            <person name="Xiao Y."/>
            <person name="Guo X."/>
            <person name="Xu Y."/>
            <person name="Hu Q."/>
            <person name="Liu H."/>
            <person name="Liu X."/>
        </authorList>
    </citation>
    <scope>NUCLEOTIDE SEQUENCE [LARGE SCALE GENOMIC DNA]</scope>
    <source>
        <strain evidence="9 10">YSK</strain>
    </source>
</reference>
<dbReference type="EMBL" id="CP007243">
    <property type="protein sequence ID" value="AIA30597.1"/>
    <property type="molecule type" value="Genomic_DNA"/>
</dbReference>
<dbReference type="InterPro" id="IPR001036">
    <property type="entry name" value="Acrflvin-R"/>
</dbReference>
<dbReference type="PANTHER" id="PTHR32063">
    <property type="match status" value="1"/>
</dbReference>
<dbReference type="Gene3D" id="3.30.70.1320">
    <property type="entry name" value="Multidrug efflux transporter AcrB pore domain like"/>
    <property type="match status" value="1"/>
</dbReference>
<feature type="transmembrane region" description="Helical" evidence="8">
    <location>
        <begin position="387"/>
        <end position="408"/>
    </location>
</feature>
<evidence type="ECO:0000256" key="1">
    <source>
        <dbReference type="ARBA" id="ARBA00004651"/>
    </source>
</evidence>
<proteinExistence type="inferred from homology"/>
<keyword evidence="3" id="KW-0813">Transport</keyword>
<feature type="transmembrane region" description="Helical" evidence="8">
    <location>
        <begin position="994"/>
        <end position="1020"/>
    </location>
</feature>
<dbReference type="OrthoDB" id="9757876at2"/>
<dbReference type="PANTHER" id="PTHR32063:SF24">
    <property type="entry name" value="CATION EFFLUX SYSTEM (ACRB_ACRD_ACRF FAMILY)"/>
    <property type="match status" value="1"/>
</dbReference>
<keyword evidence="4" id="KW-1003">Cell membrane</keyword>
<feature type="transmembrane region" description="Helical" evidence="8">
    <location>
        <begin position="335"/>
        <end position="355"/>
    </location>
</feature>
<dbReference type="Gene3D" id="3.30.70.1440">
    <property type="entry name" value="Multidrug efflux transporter AcrB pore domain"/>
    <property type="match status" value="1"/>
</dbReference>
<keyword evidence="6 8" id="KW-1133">Transmembrane helix</keyword>
<evidence type="ECO:0000256" key="6">
    <source>
        <dbReference type="ARBA" id="ARBA00022989"/>
    </source>
</evidence>
<dbReference type="KEGG" id="lfp:Y981_07100"/>
<evidence type="ECO:0000313" key="10">
    <source>
        <dbReference type="Proteomes" id="UP000027059"/>
    </source>
</evidence>
<feature type="transmembrane region" description="Helical" evidence="8">
    <location>
        <begin position="528"/>
        <end position="545"/>
    </location>
</feature>
<keyword evidence="7 8" id="KW-0472">Membrane</keyword>
<evidence type="ECO:0000256" key="5">
    <source>
        <dbReference type="ARBA" id="ARBA00022692"/>
    </source>
</evidence>
<feature type="transmembrane region" description="Helical" evidence="8">
    <location>
        <begin position="962"/>
        <end position="982"/>
    </location>
</feature>
<dbReference type="Gene3D" id="1.20.1640.10">
    <property type="entry name" value="Multidrug efflux transporter AcrB transmembrane domain"/>
    <property type="match status" value="2"/>
</dbReference>
<feature type="transmembrane region" description="Helical" evidence="8">
    <location>
        <begin position="920"/>
        <end position="941"/>
    </location>
</feature>
<feature type="transmembrane region" description="Helical" evidence="8">
    <location>
        <begin position="362"/>
        <end position="381"/>
    </location>
</feature>
<dbReference type="GO" id="GO:0008324">
    <property type="term" value="F:monoatomic cation transmembrane transporter activity"/>
    <property type="evidence" value="ECO:0007669"/>
    <property type="project" value="InterPro"/>
</dbReference>
<dbReference type="HOGENOM" id="CLU_002755_1_2_0"/>
<reference evidence="10" key="1">
    <citation type="submission" date="2014-02" db="EMBL/GenBank/DDBJ databases">
        <title>Complete genome sequence and comparative genomic analysis of the nitrogen-fixing bacterium Leptospirillum ferriphilum YSK.</title>
        <authorList>
            <person name="Guo X."/>
            <person name="Yin H."/>
            <person name="Liang Y."/>
            <person name="Hu Q."/>
            <person name="Ma L."/>
            <person name="Xiao Y."/>
            <person name="Zhang X."/>
            <person name="Qiu G."/>
            <person name="Liu X."/>
        </authorList>
    </citation>
    <scope>NUCLEOTIDE SEQUENCE [LARGE SCALE GENOMIC DNA]</scope>
    <source>
        <strain evidence="10">YSK</strain>
    </source>
</reference>
<dbReference type="GO" id="GO:0042910">
    <property type="term" value="F:xenobiotic transmembrane transporter activity"/>
    <property type="evidence" value="ECO:0007669"/>
    <property type="project" value="TreeGrafter"/>
</dbReference>
<dbReference type="InterPro" id="IPR004763">
    <property type="entry name" value="CusA-like"/>
</dbReference>
<feature type="transmembrane region" description="Helical" evidence="8">
    <location>
        <begin position="438"/>
        <end position="458"/>
    </location>
</feature>
<keyword evidence="5 8" id="KW-0812">Transmembrane</keyword>
<dbReference type="SUPFAM" id="SSF82714">
    <property type="entry name" value="Multidrug efflux transporter AcrB TolC docking domain, DN and DC subdomains"/>
    <property type="match status" value="2"/>
</dbReference>
<organism evidence="9 10">
    <name type="scientific">Leptospirillum ferriphilum YSK</name>
    <dbReference type="NCBI Taxonomy" id="1441628"/>
    <lineage>
        <taxon>Bacteria</taxon>
        <taxon>Pseudomonadati</taxon>
        <taxon>Nitrospirota</taxon>
        <taxon>Nitrospiria</taxon>
        <taxon>Nitrospirales</taxon>
        <taxon>Nitrospiraceae</taxon>
        <taxon>Leptospirillum</taxon>
    </lineage>
</organism>
<dbReference type="GO" id="GO:0005886">
    <property type="term" value="C:plasma membrane"/>
    <property type="evidence" value="ECO:0007669"/>
    <property type="project" value="UniProtKB-SubCell"/>
</dbReference>
<evidence type="ECO:0000256" key="2">
    <source>
        <dbReference type="ARBA" id="ARBA00010942"/>
    </source>
</evidence>
<evidence type="ECO:0000256" key="3">
    <source>
        <dbReference type="ARBA" id="ARBA00022448"/>
    </source>
</evidence>